<keyword evidence="1" id="KW-0378">Hydrolase</keyword>
<name>A0A9D4I458_DREPO</name>
<dbReference type="GO" id="GO:0006508">
    <property type="term" value="P:proteolysis"/>
    <property type="evidence" value="ECO:0007669"/>
    <property type="project" value="InterPro"/>
</dbReference>
<dbReference type="InterPro" id="IPR001995">
    <property type="entry name" value="Peptidase_A2_cat"/>
</dbReference>
<reference evidence="3" key="2">
    <citation type="submission" date="2020-11" db="EMBL/GenBank/DDBJ databases">
        <authorList>
            <person name="McCartney M.A."/>
            <person name="Auch B."/>
            <person name="Kono T."/>
            <person name="Mallez S."/>
            <person name="Becker A."/>
            <person name="Gohl D.M."/>
            <person name="Silverstein K.A.T."/>
            <person name="Koren S."/>
            <person name="Bechman K.B."/>
            <person name="Herman A."/>
            <person name="Abrahante J.E."/>
            <person name="Garbe J."/>
        </authorList>
    </citation>
    <scope>NUCLEOTIDE SEQUENCE</scope>
    <source>
        <strain evidence="3">Duluth1</strain>
        <tissue evidence="3">Whole animal</tissue>
    </source>
</reference>
<dbReference type="EMBL" id="JAIWYP010000010">
    <property type="protein sequence ID" value="KAH3747520.1"/>
    <property type="molecule type" value="Genomic_DNA"/>
</dbReference>
<dbReference type="GO" id="GO:0004190">
    <property type="term" value="F:aspartic-type endopeptidase activity"/>
    <property type="evidence" value="ECO:0007669"/>
    <property type="project" value="InterPro"/>
</dbReference>
<keyword evidence="4" id="KW-1185">Reference proteome</keyword>
<protein>
    <recommendedName>
        <fullName evidence="2">Peptidase A2 domain-containing protein</fullName>
    </recommendedName>
</protein>
<dbReference type="SUPFAM" id="SSF50630">
    <property type="entry name" value="Acid proteases"/>
    <property type="match status" value="1"/>
</dbReference>
<dbReference type="InterPro" id="IPR034122">
    <property type="entry name" value="Retropepsin-like_bacterial"/>
</dbReference>
<dbReference type="Pfam" id="PF13975">
    <property type="entry name" value="gag-asp_proteas"/>
    <property type="match status" value="1"/>
</dbReference>
<reference evidence="3" key="1">
    <citation type="journal article" date="2019" name="bioRxiv">
        <title>The Genome of the Zebra Mussel, Dreissena polymorpha: A Resource for Invasive Species Research.</title>
        <authorList>
            <person name="McCartney M.A."/>
            <person name="Auch B."/>
            <person name="Kono T."/>
            <person name="Mallez S."/>
            <person name="Zhang Y."/>
            <person name="Obille A."/>
            <person name="Becker A."/>
            <person name="Abrahante J.E."/>
            <person name="Garbe J."/>
            <person name="Badalamenti J.P."/>
            <person name="Herman A."/>
            <person name="Mangelson H."/>
            <person name="Liachko I."/>
            <person name="Sullivan S."/>
            <person name="Sone E.D."/>
            <person name="Koren S."/>
            <person name="Silverstein K.A.T."/>
            <person name="Beckman K.B."/>
            <person name="Gohl D.M."/>
        </authorList>
    </citation>
    <scope>NUCLEOTIDE SEQUENCE</scope>
    <source>
        <strain evidence="3">Duluth1</strain>
        <tissue evidence="3">Whole animal</tissue>
    </source>
</reference>
<evidence type="ECO:0000313" key="4">
    <source>
        <dbReference type="Proteomes" id="UP000828390"/>
    </source>
</evidence>
<accession>A0A9D4I458</accession>
<dbReference type="InterPro" id="IPR021109">
    <property type="entry name" value="Peptidase_aspartic_dom_sf"/>
</dbReference>
<dbReference type="CDD" id="cd05483">
    <property type="entry name" value="retropepsin_like_bacteria"/>
    <property type="match status" value="1"/>
</dbReference>
<evidence type="ECO:0000256" key="1">
    <source>
        <dbReference type="ARBA" id="ARBA00022801"/>
    </source>
</evidence>
<gene>
    <name evidence="3" type="ORF">DPMN_181947</name>
</gene>
<dbReference type="InterPro" id="IPR001969">
    <property type="entry name" value="Aspartic_peptidase_AS"/>
</dbReference>
<organism evidence="3 4">
    <name type="scientific">Dreissena polymorpha</name>
    <name type="common">Zebra mussel</name>
    <name type="synonym">Mytilus polymorpha</name>
    <dbReference type="NCBI Taxonomy" id="45954"/>
    <lineage>
        <taxon>Eukaryota</taxon>
        <taxon>Metazoa</taxon>
        <taxon>Spiralia</taxon>
        <taxon>Lophotrochozoa</taxon>
        <taxon>Mollusca</taxon>
        <taxon>Bivalvia</taxon>
        <taxon>Autobranchia</taxon>
        <taxon>Heteroconchia</taxon>
        <taxon>Euheterodonta</taxon>
        <taxon>Imparidentia</taxon>
        <taxon>Neoheterodontei</taxon>
        <taxon>Myida</taxon>
        <taxon>Dreissenoidea</taxon>
        <taxon>Dreissenidae</taxon>
        <taxon>Dreissena</taxon>
    </lineage>
</organism>
<evidence type="ECO:0000259" key="2">
    <source>
        <dbReference type="PROSITE" id="PS50175"/>
    </source>
</evidence>
<dbReference type="Gene3D" id="2.40.70.10">
    <property type="entry name" value="Acid Proteases"/>
    <property type="match status" value="1"/>
</dbReference>
<dbReference type="PROSITE" id="PS00141">
    <property type="entry name" value="ASP_PROTEASE"/>
    <property type="match status" value="1"/>
</dbReference>
<feature type="domain" description="Peptidase A2" evidence="2">
    <location>
        <begin position="32"/>
        <end position="111"/>
    </location>
</feature>
<dbReference type="Proteomes" id="UP000828390">
    <property type="component" value="Unassembled WGS sequence"/>
</dbReference>
<dbReference type="PROSITE" id="PS50175">
    <property type="entry name" value="ASP_PROT_RETROV"/>
    <property type="match status" value="1"/>
</dbReference>
<evidence type="ECO:0000313" key="3">
    <source>
        <dbReference type="EMBL" id="KAH3747520.1"/>
    </source>
</evidence>
<comment type="caution">
    <text evidence="3">The sequence shown here is derived from an EMBL/GenBank/DDBJ whole genome shotgun (WGS) entry which is preliminary data.</text>
</comment>
<sequence length="240" mass="26583">MRRAPDEVDIDRGLCDLGDGLYVKGFVNEKPIIFTLDTGASRTIISTRVYQRLPEGSRPSLSKGASLKGACGAPIAEMGKGMFKLRLGKMEKLQEIIVAEIEDDALLGYDVLVNKSGKPADILLSREIIMLEGYEIPCISKAKCSEARRVTVAEDINIPGNSEALVDVFVNRIEWDDDLSGDFLIEPNQAFKEGYPLIMAATMVDINRSPTCKVRLMNPFSQDADLRRDAEIDVQKELKE</sequence>
<proteinExistence type="predicted"/>
<dbReference type="AlphaFoldDB" id="A0A9D4I458"/>